<dbReference type="Proteomes" id="UP000003843">
    <property type="component" value="Unassembled WGS sequence"/>
</dbReference>
<dbReference type="GO" id="GO:0046872">
    <property type="term" value="F:metal ion binding"/>
    <property type="evidence" value="ECO:0007669"/>
    <property type="project" value="UniProtKB-UniRule"/>
</dbReference>
<dbReference type="GO" id="GO:0051607">
    <property type="term" value="P:defense response to virus"/>
    <property type="evidence" value="ECO:0007669"/>
    <property type="project" value="UniProtKB-UniRule"/>
</dbReference>
<comment type="caution">
    <text evidence="10">The sequence shown here is derived from an EMBL/GenBank/DDBJ whole genome shotgun (WGS) entry which is preliminary data.</text>
</comment>
<comment type="cofactor">
    <cofactor evidence="1 9">
        <name>Mg(2+)</name>
        <dbReference type="ChEBI" id="CHEBI:18420"/>
    </cofactor>
</comment>
<proteinExistence type="inferred from homology"/>
<evidence type="ECO:0000256" key="7">
    <source>
        <dbReference type="ARBA" id="ARBA00022842"/>
    </source>
</evidence>
<evidence type="ECO:0000256" key="3">
    <source>
        <dbReference type="ARBA" id="ARBA00022722"/>
    </source>
</evidence>
<dbReference type="InterPro" id="IPR021127">
    <property type="entry name" value="CRISPR_associated_Cas2"/>
</dbReference>
<sequence>MSEAKFMRIIVFFDLPVITAAKRKAANQFRQFLLKDGYQMLQLSVYSRIVKGRDSLQKHHNRLCANLPQEGSIRCLEITEKQYAAMKLLLGELKTQEKRSIQTNYYYFKPIFSEQIKRETLIE</sequence>
<evidence type="ECO:0000256" key="1">
    <source>
        <dbReference type="ARBA" id="ARBA00001946"/>
    </source>
</evidence>
<reference evidence="10 11" key="1">
    <citation type="submission" date="2009-10" db="EMBL/GenBank/DDBJ databases">
        <authorList>
            <person name="Weinstock G."/>
            <person name="Sodergren E."/>
            <person name="Clifton S."/>
            <person name="Fulton L."/>
            <person name="Fulton B."/>
            <person name="Courtney L."/>
            <person name="Fronick C."/>
            <person name="Harrison M."/>
            <person name="Strong C."/>
            <person name="Farmer C."/>
            <person name="Delahaunty K."/>
            <person name="Markovic C."/>
            <person name="Hall O."/>
            <person name="Minx P."/>
            <person name="Tomlinson C."/>
            <person name="Mitreva M."/>
            <person name="Nelson J."/>
            <person name="Hou S."/>
            <person name="Wollam A."/>
            <person name="Pepin K.H."/>
            <person name="Johnson M."/>
            <person name="Bhonagiri V."/>
            <person name="Nash W.E."/>
            <person name="Warren W."/>
            <person name="Chinwalla A."/>
            <person name="Mardis E.R."/>
            <person name="Wilson R.K."/>
        </authorList>
    </citation>
    <scope>NUCLEOTIDE SEQUENCE [LARGE SCALE GENOMIC DNA]</scope>
    <source>
        <strain evidence="10 11">ATCC 23970</strain>
    </source>
</reference>
<dbReference type="GO" id="GO:0043571">
    <property type="term" value="P:maintenance of CRISPR repeat elements"/>
    <property type="evidence" value="ECO:0007669"/>
    <property type="project" value="UniProtKB-UniRule"/>
</dbReference>
<evidence type="ECO:0000256" key="6">
    <source>
        <dbReference type="ARBA" id="ARBA00022801"/>
    </source>
</evidence>
<comment type="similarity">
    <text evidence="2 9">Belongs to the CRISPR-associated endoribonuclease Cas2 protein family.</text>
</comment>
<dbReference type="InterPro" id="IPR019199">
    <property type="entry name" value="Virulence_VapD/CRISPR_Cas2"/>
</dbReference>
<evidence type="ECO:0000256" key="5">
    <source>
        <dbReference type="ARBA" id="ARBA00022759"/>
    </source>
</evidence>
<comment type="subunit">
    <text evidence="9">Homodimer, forms a heterotetramer with a Cas1 homodimer.</text>
</comment>
<feature type="binding site" evidence="9">
    <location>
        <position position="14"/>
    </location>
    <ligand>
        <name>Mg(2+)</name>
        <dbReference type="ChEBI" id="CHEBI:18420"/>
        <note>catalytic</note>
    </ligand>
</feature>
<evidence type="ECO:0000256" key="8">
    <source>
        <dbReference type="ARBA" id="ARBA00023118"/>
    </source>
</evidence>
<dbReference type="Pfam" id="PF09827">
    <property type="entry name" value="CRISPR_Cas2"/>
    <property type="match status" value="1"/>
</dbReference>
<dbReference type="AlphaFoldDB" id="D0WCI6"/>
<dbReference type="GO" id="GO:0004521">
    <property type="term" value="F:RNA endonuclease activity"/>
    <property type="evidence" value="ECO:0007669"/>
    <property type="project" value="InterPro"/>
</dbReference>
<evidence type="ECO:0000313" key="11">
    <source>
        <dbReference type="Proteomes" id="UP000003843"/>
    </source>
</evidence>
<dbReference type="CDD" id="cd09638">
    <property type="entry name" value="Cas2_I_II_III"/>
    <property type="match status" value="1"/>
</dbReference>
<evidence type="ECO:0000256" key="9">
    <source>
        <dbReference type="HAMAP-Rule" id="MF_01471"/>
    </source>
</evidence>
<gene>
    <name evidence="9 10" type="primary">cas2</name>
    <name evidence="10" type="ORF">NEILACOT_05268</name>
</gene>
<protein>
    <recommendedName>
        <fullName evidence="9">CRISPR-associated endoribonuclease Cas2</fullName>
        <ecNumber evidence="9">3.1.-.-</ecNumber>
    </recommendedName>
</protein>
<dbReference type="EMBL" id="ACEQ02000033">
    <property type="protein sequence ID" value="EEZ74685.1"/>
    <property type="molecule type" value="Genomic_DNA"/>
</dbReference>
<evidence type="ECO:0000256" key="2">
    <source>
        <dbReference type="ARBA" id="ARBA00009959"/>
    </source>
</evidence>
<evidence type="ECO:0000256" key="4">
    <source>
        <dbReference type="ARBA" id="ARBA00022723"/>
    </source>
</evidence>
<keyword evidence="7 9" id="KW-0460">Magnesium</keyword>
<name>D0WCI6_NEILA</name>
<organism evidence="10 11">
    <name type="scientific">Neisseria lactamica ATCC 23970</name>
    <dbReference type="NCBI Taxonomy" id="546265"/>
    <lineage>
        <taxon>Bacteria</taxon>
        <taxon>Pseudomonadati</taxon>
        <taxon>Pseudomonadota</taxon>
        <taxon>Betaproteobacteria</taxon>
        <taxon>Neisseriales</taxon>
        <taxon>Neisseriaceae</taxon>
        <taxon>Neisseria</taxon>
    </lineage>
</organism>
<comment type="function">
    <text evidence="9">CRISPR (clustered regularly interspaced short palindromic repeat), is an adaptive immune system that provides protection against mobile genetic elements (viruses, transposable elements and conjugative plasmids). CRISPR clusters contain sequences complementary to antecedent mobile elements and target invading nucleic acids. CRISPR clusters are transcribed and processed into CRISPR RNA (crRNA). Functions as a ssRNA-specific endoribonuclease. Involved in the integration of spacer DNA into the CRISPR cassette.</text>
</comment>
<dbReference type="EC" id="3.1.-.-" evidence="9"/>
<dbReference type="HAMAP" id="MF_01471">
    <property type="entry name" value="Cas2"/>
    <property type="match status" value="1"/>
</dbReference>
<evidence type="ECO:0000313" key="10">
    <source>
        <dbReference type="EMBL" id="EEZ74685.1"/>
    </source>
</evidence>
<dbReference type="SUPFAM" id="SSF143430">
    <property type="entry name" value="TTP0101/SSO1404-like"/>
    <property type="match status" value="1"/>
</dbReference>
<keyword evidence="8 9" id="KW-0051">Antiviral defense</keyword>
<keyword evidence="5 9" id="KW-0255">Endonuclease</keyword>
<keyword evidence="3 9" id="KW-0540">Nuclease</keyword>
<dbReference type="NCBIfam" id="TIGR01573">
    <property type="entry name" value="cas2"/>
    <property type="match status" value="1"/>
</dbReference>
<keyword evidence="4 9" id="KW-0479">Metal-binding</keyword>
<accession>D0WCI6</accession>
<dbReference type="GO" id="GO:0016787">
    <property type="term" value="F:hydrolase activity"/>
    <property type="evidence" value="ECO:0007669"/>
    <property type="project" value="UniProtKB-KW"/>
</dbReference>
<keyword evidence="6 9" id="KW-0378">Hydrolase</keyword>